<dbReference type="OrthoDB" id="16284at2759"/>
<dbReference type="GO" id="GO:0005829">
    <property type="term" value="C:cytosol"/>
    <property type="evidence" value="ECO:0007669"/>
    <property type="project" value="TreeGrafter"/>
</dbReference>
<accession>A0A2U1ND32</accession>
<dbReference type="AlphaFoldDB" id="A0A2U1ND32"/>
<dbReference type="STRING" id="35608.A0A2U1ND32"/>
<dbReference type="Pfam" id="PF21895">
    <property type="entry name" value="MTHFR_C"/>
    <property type="match status" value="1"/>
</dbReference>
<proteinExistence type="predicted"/>
<protein>
    <submittedName>
        <fullName evidence="2">Methylenetetrahydrofolate reductase 1</fullName>
    </submittedName>
</protein>
<keyword evidence="3" id="KW-1185">Reference proteome</keyword>
<dbReference type="GO" id="GO:0004489">
    <property type="term" value="F:methylenetetrahydrofolate reductase [NAD(P)H] activity"/>
    <property type="evidence" value="ECO:0007669"/>
    <property type="project" value="TreeGrafter"/>
</dbReference>
<dbReference type="EMBL" id="PKPP01003094">
    <property type="protein sequence ID" value="PWA71370.1"/>
    <property type="molecule type" value="Genomic_DNA"/>
</dbReference>
<dbReference type="InterPro" id="IPR053806">
    <property type="entry name" value="MTHFR_C"/>
</dbReference>
<dbReference type="GO" id="GO:0009086">
    <property type="term" value="P:methionine biosynthetic process"/>
    <property type="evidence" value="ECO:0007669"/>
    <property type="project" value="TreeGrafter"/>
</dbReference>
<gene>
    <name evidence="2" type="ORF">CTI12_AA271510</name>
</gene>
<dbReference type="Proteomes" id="UP000245207">
    <property type="component" value="Unassembled WGS sequence"/>
</dbReference>
<comment type="caution">
    <text evidence="2">The sequence shown here is derived from an EMBL/GenBank/DDBJ whole genome shotgun (WGS) entry which is preliminary data.</text>
</comment>
<reference evidence="2 3" key="1">
    <citation type="journal article" date="2018" name="Mol. Plant">
        <title>The genome of Artemisia annua provides insight into the evolution of Asteraceae family and artemisinin biosynthesis.</title>
        <authorList>
            <person name="Shen Q."/>
            <person name="Zhang L."/>
            <person name="Liao Z."/>
            <person name="Wang S."/>
            <person name="Yan T."/>
            <person name="Shi P."/>
            <person name="Liu M."/>
            <person name="Fu X."/>
            <person name="Pan Q."/>
            <person name="Wang Y."/>
            <person name="Lv Z."/>
            <person name="Lu X."/>
            <person name="Zhang F."/>
            <person name="Jiang W."/>
            <person name="Ma Y."/>
            <person name="Chen M."/>
            <person name="Hao X."/>
            <person name="Li L."/>
            <person name="Tang Y."/>
            <person name="Lv G."/>
            <person name="Zhou Y."/>
            <person name="Sun X."/>
            <person name="Brodelius P.E."/>
            <person name="Rose J.K.C."/>
            <person name="Tang K."/>
        </authorList>
    </citation>
    <scope>NUCLEOTIDE SEQUENCE [LARGE SCALE GENOMIC DNA]</scope>
    <source>
        <strain evidence="3">cv. Huhao1</strain>
        <tissue evidence="2">Leaf</tissue>
    </source>
</reference>
<dbReference type="PANTHER" id="PTHR45754">
    <property type="entry name" value="METHYLENETETRAHYDROFOLATE REDUCTASE"/>
    <property type="match status" value="1"/>
</dbReference>
<sequence length="88" mass="10043">MRPKACDKKTQEEWVVSLNKFDDISEKFMKYCLGQLKTSPWSDLDELQPQKKIIDEQLASINLKGFLNINRQPAVNGAKSDSPFIGNI</sequence>
<organism evidence="2 3">
    <name type="scientific">Artemisia annua</name>
    <name type="common">Sweet wormwood</name>
    <dbReference type="NCBI Taxonomy" id="35608"/>
    <lineage>
        <taxon>Eukaryota</taxon>
        <taxon>Viridiplantae</taxon>
        <taxon>Streptophyta</taxon>
        <taxon>Embryophyta</taxon>
        <taxon>Tracheophyta</taxon>
        <taxon>Spermatophyta</taxon>
        <taxon>Magnoliopsida</taxon>
        <taxon>eudicotyledons</taxon>
        <taxon>Gunneridae</taxon>
        <taxon>Pentapetalae</taxon>
        <taxon>asterids</taxon>
        <taxon>campanulids</taxon>
        <taxon>Asterales</taxon>
        <taxon>Asteraceae</taxon>
        <taxon>Asteroideae</taxon>
        <taxon>Anthemideae</taxon>
        <taxon>Artemisiinae</taxon>
        <taxon>Artemisia</taxon>
    </lineage>
</organism>
<dbReference type="PANTHER" id="PTHR45754:SF3">
    <property type="entry name" value="METHYLENETETRAHYDROFOLATE REDUCTASE (NADPH)"/>
    <property type="match status" value="1"/>
</dbReference>
<name>A0A2U1ND32_ARTAN</name>
<feature type="domain" description="MTHFR SAM-binding regulatory" evidence="1">
    <location>
        <begin position="8"/>
        <end position="86"/>
    </location>
</feature>
<dbReference type="GO" id="GO:0071949">
    <property type="term" value="F:FAD binding"/>
    <property type="evidence" value="ECO:0007669"/>
    <property type="project" value="TreeGrafter"/>
</dbReference>
<dbReference type="GO" id="GO:0035999">
    <property type="term" value="P:tetrahydrofolate interconversion"/>
    <property type="evidence" value="ECO:0007669"/>
    <property type="project" value="TreeGrafter"/>
</dbReference>
<evidence type="ECO:0000259" key="1">
    <source>
        <dbReference type="Pfam" id="PF21895"/>
    </source>
</evidence>
<evidence type="ECO:0000313" key="3">
    <source>
        <dbReference type="Proteomes" id="UP000245207"/>
    </source>
</evidence>
<evidence type="ECO:0000313" key="2">
    <source>
        <dbReference type="EMBL" id="PWA71370.1"/>
    </source>
</evidence>